<evidence type="ECO:0000313" key="2">
    <source>
        <dbReference type="Proteomes" id="UP000593567"/>
    </source>
</evidence>
<keyword evidence="2" id="KW-1185">Reference proteome</keyword>
<name>A0A7J7JQY6_BUGNE</name>
<reference evidence="1" key="1">
    <citation type="submission" date="2020-06" db="EMBL/GenBank/DDBJ databases">
        <title>Draft genome of Bugula neritina, a colonial animal packing powerful symbionts and potential medicines.</title>
        <authorList>
            <person name="Rayko M."/>
        </authorList>
    </citation>
    <scope>NUCLEOTIDE SEQUENCE [LARGE SCALE GENOMIC DNA]</scope>
    <source>
        <strain evidence="1">Kwan_BN1</strain>
    </source>
</reference>
<sequence>MSSKEQLDEFVKTILVCKSEHPGSNPGQGNYFPLLVTFTFSKISMAVARVSSVLKEGLTTLIPKKSFFSLKNAKQNIVDWMLVTICMLKTMSLLKHQHRVKNNTHLGRL</sequence>
<comment type="caution">
    <text evidence="1">The sequence shown here is derived from an EMBL/GenBank/DDBJ whole genome shotgun (WGS) entry which is preliminary data.</text>
</comment>
<accession>A0A7J7JQY6</accession>
<organism evidence="1 2">
    <name type="scientific">Bugula neritina</name>
    <name type="common">Brown bryozoan</name>
    <name type="synonym">Sertularia neritina</name>
    <dbReference type="NCBI Taxonomy" id="10212"/>
    <lineage>
        <taxon>Eukaryota</taxon>
        <taxon>Metazoa</taxon>
        <taxon>Spiralia</taxon>
        <taxon>Lophotrochozoa</taxon>
        <taxon>Bryozoa</taxon>
        <taxon>Gymnolaemata</taxon>
        <taxon>Cheilostomatida</taxon>
        <taxon>Flustrina</taxon>
        <taxon>Buguloidea</taxon>
        <taxon>Bugulidae</taxon>
        <taxon>Bugula</taxon>
    </lineage>
</organism>
<evidence type="ECO:0000313" key="1">
    <source>
        <dbReference type="EMBL" id="KAF6028750.1"/>
    </source>
</evidence>
<dbReference type="EMBL" id="VXIV02001916">
    <property type="protein sequence ID" value="KAF6028750.1"/>
    <property type="molecule type" value="Genomic_DNA"/>
</dbReference>
<gene>
    <name evidence="1" type="ORF">EB796_012942</name>
</gene>
<proteinExistence type="predicted"/>
<protein>
    <submittedName>
        <fullName evidence="1">Uncharacterized protein</fullName>
    </submittedName>
</protein>
<dbReference type="Proteomes" id="UP000593567">
    <property type="component" value="Unassembled WGS sequence"/>
</dbReference>
<dbReference type="AlphaFoldDB" id="A0A7J7JQY6"/>